<name>A0A9W6MB22_9ACTN</name>
<evidence type="ECO:0000313" key="2">
    <source>
        <dbReference type="Proteomes" id="UP001143474"/>
    </source>
</evidence>
<accession>A0A9W6MB22</accession>
<protein>
    <submittedName>
        <fullName evidence="1">Uncharacterized protein</fullName>
    </submittedName>
</protein>
<dbReference type="Proteomes" id="UP001143474">
    <property type="component" value="Unassembled WGS sequence"/>
</dbReference>
<reference evidence="1" key="1">
    <citation type="journal article" date="2014" name="Int. J. Syst. Evol. Microbiol.">
        <title>Complete genome sequence of Corynebacterium casei LMG S-19264T (=DSM 44701T), isolated from a smear-ripened cheese.</title>
        <authorList>
            <consortium name="US DOE Joint Genome Institute (JGI-PGF)"/>
            <person name="Walter F."/>
            <person name="Albersmeier A."/>
            <person name="Kalinowski J."/>
            <person name="Ruckert C."/>
        </authorList>
    </citation>
    <scope>NUCLEOTIDE SEQUENCE</scope>
    <source>
        <strain evidence="1">VKM Ac-2007</strain>
    </source>
</reference>
<gene>
    <name evidence="1" type="ORF">GCM10017600_10070</name>
</gene>
<comment type="caution">
    <text evidence="1">The sequence shown here is derived from an EMBL/GenBank/DDBJ whole genome shotgun (WGS) entry which is preliminary data.</text>
</comment>
<dbReference type="AlphaFoldDB" id="A0A9W6MB22"/>
<dbReference type="EMBL" id="BSEV01000001">
    <property type="protein sequence ID" value="GLK07602.1"/>
    <property type="molecule type" value="Genomic_DNA"/>
</dbReference>
<organism evidence="1 2">
    <name type="scientific">Streptosporangium carneum</name>
    <dbReference type="NCBI Taxonomy" id="47481"/>
    <lineage>
        <taxon>Bacteria</taxon>
        <taxon>Bacillati</taxon>
        <taxon>Actinomycetota</taxon>
        <taxon>Actinomycetes</taxon>
        <taxon>Streptosporangiales</taxon>
        <taxon>Streptosporangiaceae</taxon>
        <taxon>Streptosporangium</taxon>
    </lineage>
</organism>
<sequence length="54" mass="5683">MELVADTWSVGGLRHAHHLEAMAAIVISLLFGGRDPSTVFDLVDHPVAGVTATT</sequence>
<evidence type="ECO:0000313" key="1">
    <source>
        <dbReference type="EMBL" id="GLK07602.1"/>
    </source>
</evidence>
<keyword evidence="2" id="KW-1185">Reference proteome</keyword>
<proteinExistence type="predicted"/>
<reference evidence="1" key="2">
    <citation type="submission" date="2023-01" db="EMBL/GenBank/DDBJ databases">
        <authorList>
            <person name="Sun Q."/>
            <person name="Evtushenko L."/>
        </authorList>
    </citation>
    <scope>NUCLEOTIDE SEQUENCE</scope>
    <source>
        <strain evidence="1">VKM Ac-2007</strain>
    </source>
</reference>